<keyword evidence="2" id="KW-0677">Repeat</keyword>
<feature type="compositionally biased region" description="Polar residues" evidence="6">
    <location>
        <begin position="15"/>
        <end position="33"/>
    </location>
</feature>
<dbReference type="InterPro" id="IPR013087">
    <property type="entry name" value="Znf_C2H2_type"/>
</dbReference>
<keyword evidence="9" id="KW-1185">Reference proteome</keyword>
<protein>
    <submittedName>
        <fullName evidence="8">Oidioi.mRNA.OKI2018_I69.chr1.g386.t1.cds</fullName>
    </submittedName>
</protein>
<keyword evidence="1" id="KW-0479">Metal-binding</keyword>
<dbReference type="EMBL" id="OU015566">
    <property type="protein sequence ID" value="CAG5102617.1"/>
    <property type="molecule type" value="Genomic_DNA"/>
</dbReference>
<dbReference type="InterPro" id="IPR050688">
    <property type="entry name" value="Zinc_finger/UBP_domain"/>
</dbReference>
<accession>A0ABN7SQY4</accession>
<keyword evidence="3 5" id="KW-0863">Zinc-finger</keyword>
<sequence length="367" mass="40950">MAQIPMIGGPKLGSTLLTEPKWQSNSNSCEDTLSSSSGASSDCNTQSAIQETSLPTFEQQKMENLQALYNNLKKTQQPASKSSFSIDDLAKSSSFSPQSTPFATSLAQNAINPFAFQHQELYRKAIENLKSSGPLTPSLPAHFMLGQTNPAMNPMIAQQMQLARLQQHAIQRQQMKMRGIAAMQQQRAASSRDAVSASIVREAKSQLKGLDPENMYIECPLCHKRIKRLYHFQRHMRIHSGEKSHQCPWCPYRSVRKDNLKSHLKTHEKHALEARRNAAYLDKKRQNEIDAMRRLHQFSVNQLAISAIPKTEGQKDVDSGCESPEELSSKGSSPRQNCCPSSSDSSSASDRHTSKESDTSFSIIEIE</sequence>
<dbReference type="PANTHER" id="PTHR24403">
    <property type="entry name" value="ZINC FINGER PROTEIN"/>
    <property type="match status" value="1"/>
</dbReference>
<feature type="domain" description="C2H2-type" evidence="7">
    <location>
        <begin position="217"/>
        <end position="244"/>
    </location>
</feature>
<dbReference type="PROSITE" id="PS00028">
    <property type="entry name" value="ZINC_FINGER_C2H2_1"/>
    <property type="match status" value="1"/>
</dbReference>
<dbReference type="Proteomes" id="UP001158576">
    <property type="component" value="Chromosome 1"/>
</dbReference>
<evidence type="ECO:0000259" key="7">
    <source>
        <dbReference type="PROSITE" id="PS50157"/>
    </source>
</evidence>
<proteinExistence type="predicted"/>
<evidence type="ECO:0000313" key="9">
    <source>
        <dbReference type="Proteomes" id="UP001158576"/>
    </source>
</evidence>
<name>A0ABN7SQY4_OIKDI</name>
<keyword evidence="4" id="KW-0862">Zinc</keyword>
<feature type="region of interest" description="Disordered" evidence="6">
    <location>
        <begin position="1"/>
        <end position="47"/>
    </location>
</feature>
<organism evidence="8 9">
    <name type="scientific">Oikopleura dioica</name>
    <name type="common">Tunicate</name>
    <dbReference type="NCBI Taxonomy" id="34765"/>
    <lineage>
        <taxon>Eukaryota</taxon>
        <taxon>Metazoa</taxon>
        <taxon>Chordata</taxon>
        <taxon>Tunicata</taxon>
        <taxon>Appendicularia</taxon>
        <taxon>Copelata</taxon>
        <taxon>Oikopleuridae</taxon>
        <taxon>Oikopleura</taxon>
    </lineage>
</organism>
<dbReference type="SMART" id="SM00355">
    <property type="entry name" value="ZnF_C2H2"/>
    <property type="match status" value="2"/>
</dbReference>
<evidence type="ECO:0000256" key="1">
    <source>
        <dbReference type="ARBA" id="ARBA00022723"/>
    </source>
</evidence>
<feature type="compositionally biased region" description="Polar residues" evidence="6">
    <location>
        <begin position="329"/>
        <end position="340"/>
    </location>
</feature>
<dbReference type="SUPFAM" id="SSF57667">
    <property type="entry name" value="beta-beta-alpha zinc fingers"/>
    <property type="match status" value="1"/>
</dbReference>
<feature type="region of interest" description="Disordered" evidence="6">
    <location>
        <begin position="309"/>
        <end position="367"/>
    </location>
</feature>
<evidence type="ECO:0000256" key="2">
    <source>
        <dbReference type="ARBA" id="ARBA00022737"/>
    </source>
</evidence>
<gene>
    <name evidence="8" type="ORF">OKIOD_LOCUS9151</name>
</gene>
<evidence type="ECO:0000256" key="6">
    <source>
        <dbReference type="SAM" id="MobiDB-lite"/>
    </source>
</evidence>
<feature type="compositionally biased region" description="Basic and acidic residues" evidence="6">
    <location>
        <begin position="349"/>
        <end position="358"/>
    </location>
</feature>
<dbReference type="InterPro" id="IPR036236">
    <property type="entry name" value="Znf_C2H2_sf"/>
</dbReference>
<evidence type="ECO:0000256" key="4">
    <source>
        <dbReference type="ARBA" id="ARBA00022833"/>
    </source>
</evidence>
<dbReference type="Pfam" id="PF00096">
    <property type="entry name" value="zf-C2H2"/>
    <property type="match status" value="2"/>
</dbReference>
<evidence type="ECO:0000256" key="5">
    <source>
        <dbReference type="PROSITE-ProRule" id="PRU00042"/>
    </source>
</evidence>
<dbReference type="PROSITE" id="PS50157">
    <property type="entry name" value="ZINC_FINGER_C2H2_2"/>
    <property type="match status" value="1"/>
</dbReference>
<reference evidence="8 9" key="1">
    <citation type="submission" date="2021-04" db="EMBL/GenBank/DDBJ databases">
        <authorList>
            <person name="Bliznina A."/>
        </authorList>
    </citation>
    <scope>NUCLEOTIDE SEQUENCE [LARGE SCALE GENOMIC DNA]</scope>
</reference>
<dbReference type="Gene3D" id="3.30.160.60">
    <property type="entry name" value="Classic Zinc Finger"/>
    <property type="match status" value="2"/>
</dbReference>
<evidence type="ECO:0000256" key="3">
    <source>
        <dbReference type="ARBA" id="ARBA00022771"/>
    </source>
</evidence>
<dbReference type="PANTHER" id="PTHR24403:SF62">
    <property type="entry name" value="ZINC FINGER PROTEIN 827"/>
    <property type="match status" value="1"/>
</dbReference>
<evidence type="ECO:0000313" key="8">
    <source>
        <dbReference type="EMBL" id="CAG5102617.1"/>
    </source>
</evidence>